<proteinExistence type="inferred from homology"/>
<gene>
    <name evidence="3" type="ORF">ABIE08_001053</name>
</gene>
<dbReference type="PANTHER" id="PTHR12901">
    <property type="entry name" value="SPERM PROTEIN HOMOLOG"/>
    <property type="match status" value="1"/>
</dbReference>
<dbReference type="SUPFAM" id="SSF55961">
    <property type="entry name" value="Bet v1-like"/>
    <property type="match status" value="1"/>
</dbReference>
<protein>
    <submittedName>
        <fullName evidence="3">Coenzyme Q-binding protein COQ10</fullName>
    </submittedName>
</protein>
<feature type="domain" description="Coenzyme Q-binding protein COQ10 START" evidence="2">
    <location>
        <begin position="10"/>
        <end position="140"/>
    </location>
</feature>
<dbReference type="InterPro" id="IPR023393">
    <property type="entry name" value="START-like_dom_sf"/>
</dbReference>
<dbReference type="RefSeq" id="WP_354549280.1">
    <property type="nucleotide sequence ID" value="NZ_JBEPSM010000001.1"/>
</dbReference>
<reference evidence="3 4" key="1">
    <citation type="submission" date="2024-06" db="EMBL/GenBank/DDBJ databases">
        <title>Sorghum-associated microbial communities from plants grown in Nebraska, USA.</title>
        <authorList>
            <person name="Schachtman D."/>
        </authorList>
    </citation>
    <scope>NUCLEOTIDE SEQUENCE [LARGE SCALE GENOMIC DNA]</scope>
    <source>
        <strain evidence="3 4">3207</strain>
    </source>
</reference>
<sequence>MPSFTTERRVGHTAEEMFALVSDVEKYPLFVPLCERLVIRGRKPDGDREVLIADMTVAYKFIRETFTTKVVLDRKAGTIRAEYLDGPFKHLDNVWTFKAVDGGHSTVYFAIDYEFRSRTLSALMGTVFDKAFRKFADAFEKRADAVYGVVPQLST</sequence>
<dbReference type="InterPro" id="IPR044996">
    <property type="entry name" value="COQ10-like"/>
</dbReference>
<dbReference type="EMBL" id="JBEPSM010000001">
    <property type="protein sequence ID" value="MET4633140.1"/>
    <property type="molecule type" value="Genomic_DNA"/>
</dbReference>
<dbReference type="Proteomes" id="UP001549321">
    <property type="component" value="Unassembled WGS sequence"/>
</dbReference>
<dbReference type="Gene3D" id="3.30.530.20">
    <property type="match status" value="1"/>
</dbReference>
<dbReference type="PANTHER" id="PTHR12901:SF10">
    <property type="entry name" value="COENZYME Q-BINDING PROTEIN COQ10, MITOCHONDRIAL"/>
    <property type="match status" value="1"/>
</dbReference>
<comment type="caution">
    <text evidence="3">The sequence shown here is derived from an EMBL/GenBank/DDBJ whole genome shotgun (WGS) entry which is preliminary data.</text>
</comment>
<evidence type="ECO:0000256" key="1">
    <source>
        <dbReference type="ARBA" id="ARBA00008918"/>
    </source>
</evidence>
<dbReference type="InterPro" id="IPR005031">
    <property type="entry name" value="COQ10_START"/>
</dbReference>
<keyword evidence="4" id="KW-1185">Reference proteome</keyword>
<evidence type="ECO:0000313" key="4">
    <source>
        <dbReference type="Proteomes" id="UP001549321"/>
    </source>
</evidence>
<evidence type="ECO:0000259" key="2">
    <source>
        <dbReference type="Pfam" id="PF03364"/>
    </source>
</evidence>
<name>A0ABV2QVW5_9HYPH</name>
<dbReference type="CDD" id="cd07813">
    <property type="entry name" value="COQ10p_like"/>
    <property type="match status" value="1"/>
</dbReference>
<evidence type="ECO:0000313" key="3">
    <source>
        <dbReference type="EMBL" id="MET4633140.1"/>
    </source>
</evidence>
<comment type="similarity">
    <text evidence="1">Belongs to the ribosome association toxin RatA family.</text>
</comment>
<accession>A0ABV2QVW5</accession>
<organism evidence="3 4">
    <name type="scientific">Kaistia defluvii</name>
    <dbReference type="NCBI Taxonomy" id="410841"/>
    <lineage>
        <taxon>Bacteria</taxon>
        <taxon>Pseudomonadati</taxon>
        <taxon>Pseudomonadota</taxon>
        <taxon>Alphaproteobacteria</taxon>
        <taxon>Hyphomicrobiales</taxon>
        <taxon>Kaistiaceae</taxon>
        <taxon>Kaistia</taxon>
    </lineage>
</organism>
<dbReference type="Pfam" id="PF03364">
    <property type="entry name" value="Polyketide_cyc"/>
    <property type="match status" value="1"/>
</dbReference>